<evidence type="ECO:0000256" key="1">
    <source>
        <dbReference type="SAM" id="MobiDB-lite"/>
    </source>
</evidence>
<dbReference type="AlphaFoldDB" id="A0A645BKH4"/>
<gene>
    <name evidence="3" type="ORF">SDC9_112495</name>
</gene>
<dbReference type="Pfam" id="PF13490">
    <property type="entry name" value="zf-HC2"/>
    <property type="match status" value="1"/>
</dbReference>
<protein>
    <recommendedName>
        <fullName evidence="2">Putative zinc-finger domain-containing protein</fullName>
    </recommendedName>
</protein>
<evidence type="ECO:0000259" key="2">
    <source>
        <dbReference type="Pfam" id="PF13490"/>
    </source>
</evidence>
<feature type="domain" description="Putative zinc-finger" evidence="2">
    <location>
        <begin position="6"/>
        <end position="39"/>
    </location>
</feature>
<sequence length="147" mass="16023">MTEMDCRGSRELICAYLDEELDDDLAAAVYRHLRGCPDCDDLYRVQRTVKDLLHRSCADSPAAPAGLRDRVWAAVLAQCGGARDAAVTINATRTTISTTMRDAAGVLVRRTTVTGTLVRTTYRTPPRTPGEAGQPDDPAPEQQPPRP</sequence>
<accession>A0A645BKH4</accession>
<proteinExistence type="predicted"/>
<comment type="caution">
    <text evidence="3">The sequence shown here is derived from an EMBL/GenBank/DDBJ whole genome shotgun (WGS) entry which is preliminary data.</text>
</comment>
<dbReference type="EMBL" id="VSSQ01020603">
    <property type="protein sequence ID" value="MPM65598.1"/>
    <property type="molecule type" value="Genomic_DNA"/>
</dbReference>
<dbReference type="InterPro" id="IPR041916">
    <property type="entry name" value="Anti_sigma_zinc_sf"/>
</dbReference>
<evidence type="ECO:0000313" key="3">
    <source>
        <dbReference type="EMBL" id="MPM65598.1"/>
    </source>
</evidence>
<reference evidence="3" key="1">
    <citation type="submission" date="2019-08" db="EMBL/GenBank/DDBJ databases">
        <authorList>
            <person name="Kucharzyk K."/>
            <person name="Murdoch R.W."/>
            <person name="Higgins S."/>
            <person name="Loffler F."/>
        </authorList>
    </citation>
    <scope>NUCLEOTIDE SEQUENCE</scope>
</reference>
<dbReference type="InterPro" id="IPR027383">
    <property type="entry name" value="Znf_put"/>
</dbReference>
<organism evidence="3">
    <name type="scientific">bioreactor metagenome</name>
    <dbReference type="NCBI Taxonomy" id="1076179"/>
    <lineage>
        <taxon>unclassified sequences</taxon>
        <taxon>metagenomes</taxon>
        <taxon>ecological metagenomes</taxon>
    </lineage>
</organism>
<dbReference type="Gene3D" id="1.10.10.1320">
    <property type="entry name" value="Anti-sigma factor, zinc-finger domain"/>
    <property type="match status" value="1"/>
</dbReference>
<feature type="region of interest" description="Disordered" evidence="1">
    <location>
        <begin position="120"/>
        <end position="147"/>
    </location>
</feature>
<name>A0A645BKH4_9ZZZZ</name>